<feature type="transmembrane region" description="Helical" evidence="2">
    <location>
        <begin position="12"/>
        <end position="32"/>
    </location>
</feature>
<accession>A0ABQ4D901</accession>
<protein>
    <recommendedName>
        <fullName evidence="5">DUF304 domain-containing protein</fullName>
    </recommendedName>
</protein>
<keyword evidence="2" id="KW-0472">Membrane</keyword>
<evidence type="ECO:0000313" key="3">
    <source>
        <dbReference type="EMBL" id="GIG32212.1"/>
    </source>
</evidence>
<sequence>MVRYRERRVSARAWWILLGICAAACAATIAATPGHPVDVASVPLIPGVIAAITMWSVGLYGNITLTDDTLRVGRHRLRVTDMHPYGVVPVGERVDGQIMGGAYGSTLGTNIVGIQRHDGTTALVETRDPDALRAALQQVLAPHQAPFHPPSAPAPAPDRHRAAASTAHRDDPGAAERPSPAADAAAGVDLWAPLGSAGSTVVEDLLRRGFHLGSTGRVPYLHRADVQVGDVPLRLAWWQRTLAAAVLHGDDEREVARGRSERGTGPQNLVWGYSLMPLDMGGATIHVERRRRGPERWALDVTGPDGRAWTWHPAGRVFAHRTELTRAGDRRPVVTHQLRPIPGAPRSPAGPPTVTWRDDATLAEVLMPVMWTLDRVYDGILPKAQRLARFDVL</sequence>
<evidence type="ECO:0000313" key="4">
    <source>
        <dbReference type="Proteomes" id="UP000618382"/>
    </source>
</evidence>
<feature type="compositionally biased region" description="Basic and acidic residues" evidence="1">
    <location>
        <begin position="157"/>
        <end position="174"/>
    </location>
</feature>
<evidence type="ECO:0000256" key="1">
    <source>
        <dbReference type="SAM" id="MobiDB-lite"/>
    </source>
</evidence>
<organism evidence="3 4">
    <name type="scientific">Cellulomonas oligotrophica</name>
    <dbReference type="NCBI Taxonomy" id="931536"/>
    <lineage>
        <taxon>Bacteria</taxon>
        <taxon>Bacillati</taxon>
        <taxon>Actinomycetota</taxon>
        <taxon>Actinomycetes</taxon>
        <taxon>Micrococcales</taxon>
        <taxon>Cellulomonadaceae</taxon>
        <taxon>Cellulomonas</taxon>
    </lineage>
</organism>
<proteinExistence type="predicted"/>
<gene>
    <name evidence="3" type="ORF">Col01nite_13710</name>
</gene>
<evidence type="ECO:0000256" key="2">
    <source>
        <dbReference type="SAM" id="Phobius"/>
    </source>
</evidence>
<feature type="region of interest" description="Disordered" evidence="1">
    <location>
        <begin position="144"/>
        <end position="182"/>
    </location>
</feature>
<reference evidence="3 4" key="1">
    <citation type="submission" date="2021-01" db="EMBL/GenBank/DDBJ databases">
        <title>Whole genome shotgun sequence of Cellulomonas oligotrophica NBRC 109435.</title>
        <authorList>
            <person name="Komaki H."/>
            <person name="Tamura T."/>
        </authorList>
    </citation>
    <scope>NUCLEOTIDE SEQUENCE [LARGE SCALE GENOMIC DNA]</scope>
    <source>
        <strain evidence="3 4">NBRC 109435</strain>
    </source>
</reference>
<keyword evidence="4" id="KW-1185">Reference proteome</keyword>
<keyword evidence="2" id="KW-1133">Transmembrane helix</keyword>
<feature type="compositionally biased region" description="Pro residues" evidence="1">
    <location>
        <begin position="147"/>
        <end position="156"/>
    </location>
</feature>
<dbReference type="Proteomes" id="UP000618382">
    <property type="component" value="Unassembled WGS sequence"/>
</dbReference>
<comment type="caution">
    <text evidence="3">The sequence shown here is derived from an EMBL/GenBank/DDBJ whole genome shotgun (WGS) entry which is preliminary data.</text>
</comment>
<evidence type="ECO:0008006" key="5">
    <source>
        <dbReference type="Google" id="ProtNLM"/>
    </source>
</evidence>
<keyword evidence="2" id="KW-0812">Transmembrane</keyword>
<feature type="transmembrane region" description="Helical" evidence="2">
    <location>
        <begin position="44"/>
        <end position="65"/>
    </location>
</feature>
<dbReference type="EMBL" id="BONN01000003">
    <property type="protein sequence ID" value="GIG32212.1"/>
    <property type="molecule type" value="Genomic_DNA"/>
</dbReference>
<name>A0ABQ4D901_9CELL</name>